<evidence type="ECO:0000313" key="5">
    <source>
        <dbReference type="Proteomes" id="UP000032614"/>
    </source>
</evidence>
<dbReference type="SUPFAM" id="SSF56519">
    <property type="entry name" value="Penicillin binding protein dimerisation domain"/>
    <property type="match status" value="1"/>
</dbReference>
<dbReference type="AlphaFoldDB" id="A0AAP5UXX0"/>
<keyword evidence="1" id="KW-0121">Carboxypeptidase</keyword>
<dbReference type="EMBL" id="JANSLM010000025">
    <property type="protein sequence ID" value="MDT8843450.1"/>
    <property type="molecule type" value="Genomic_DNA"/>
</dbReference>
<name>A0AAP5UXX0_9BURK</name>
<accession>A0AAP5UXX0</accession>
<protein>
    <submittedName>
        <fullName evidence="3">Penicillin-binding Protein dimerization domain protein</fullName>
    </submittedName>
</protein>
<dbReference type="GO" id="GO:0004180">
    <property type="term" value="F:carboxypeptidase activity"/>
    <property type="evidence" value="ECO:0007669"/>
    <property type="project" value="UniProtKB-KW"/>
</dbReference>
<dbReference type="InterPro" id="IPR036138">
    <property type="entry name" value="PBP_dimer_sf"/>
</dbReference>
<reference evidence="3 5" key="1">
    <citation type="journal article" date="2015" name="Genome Announc.">
        <title>Complete genome sequences for 59 burkholderia isolates, both pathogenic and near neighbor.</title>
        <authorList>
            <person name="Johnson S.L."/>
            <person name="Bishop-Lilly K.A."/>
            <person name="Ladner J.T."/>
            <person name="Daligault H.E."/>
            <person name="Davenport K.W."/>
            <person name="Jaissle J."/>
            <person name="Frey K.G."/>
            <person name="Koroleva G.I."/>
            <person name="Bruce D.C."/>
            <person name="Coyne S.R."/>
            <person name="Broomall S.M."/>
            <person name="Li P.E."/>
            <person name="Teshima H."/>
            <person name="Gibbons H.S."/>
            <person name="Palacios G.F."/>
            <person name="Rosenzweig C.N."/>
            <person name="Redden C.L."/>
            <person name="Xu Y."/>
            <person name="Minogue T.D."/>
            <person name="Chain P.S."/>
        </authorList>
    </citation>
    <scope>NUCLEOTIDE SEQUENCE [LARGE SCALE GENOMIC DNA]</scope>
    <source>
        <strain evidence="3 5">ATCC BAA-463</strain>
    </source>
</reference>
<dbReference type="GeneID" id="98280525"/>
<dbReference type="KEGG" id="bfn:OI25_7699"/>
<keyword evidence="1" id="KW-0378">Hydrolase</keyword>
<evidence type="ECO:0000313" key="4">
    <source>
        <dbReference type="EMBL" id="MDT8843450.1"/>
    </source>
</evidence>
<proteinExistence type="predicted"/>
<evidence type="ECO:0000256" key="1">
    <source>
        <dbReference type="ARBA" id="ARBA00022645"/>
    </source>
</evidence>
<sequence>MRDLTIHASRGRILGRDGYPLALSLPTRILWVDASDKNDRVWAQQAGALAKLLAIEQSDVEQIFAQHRGFAYLKRQVSVETADRVMQMNVPGIFAQQDYRS</sequence>
<gene>
    <name evidence="3" type="ORF">OI25_7699</name>
    <name evidence="4" type="ORF">ParKJ_39200</name>
</gene>
<dbReference type="RefSeq" id="WP_244207665.1">
    <property type="nucleotide sequence ID" value="NZ_CP010025.1"/>
</dbReference>
<dbReference type="Gene3D" id="3.90.1310.10">
    <property type="entry name" value="Penicillin-binding protein 2a (Domain 2)"/>
    <property type="match status" value="1"/>
</dbReference>
<dbReference type="Pfam" id="PF03717">
    <property type="entry name" value="PBP_dimer"/>
    <property type="match status" value="1"/>
</dbReference>
<evidence type="ECO:0000313" key="6">
    <source>
        <dbReference type="Proteomes" id="UP001246473"/>
    </source>
</evidence>
<dbReference type="GO" id="GO:0008658">
    <property type="term" value="F:penicillin binding"/>
    <property type="evidence" value="ECO:0007669"/>
    <property type="project" value="InterPro"/>
</dbReference>
<keyword evidence="1" id="KW-0645">Protease</keyword>
<dbReference type="EMBL" id="CP010025">
    <property type="protein sequence ID" value="AJZ56549.1"/>
    <property type="molecule type" value="Genomic_DNA"/>
</dbReference>
<dbReference type="Proteomes" id="UP001246473">
    <property type="component" value="Unassembled WGS sequence"/>
</dbReference>
<evidence type="ECO:0000259" key="2">
    <source>
        <dbReference type="Pfam" id="PF03717"/>
    </source>
</evidence>
<evidence type="ECO:0000313" key="3">
    <source>
        <dbReference type="EMBL" id="AJZ56549.1"/>
    </source>
</evidence>
<feature type="domain" description="Penicillin-binding protein dimerisation" evidence="2">
    <location>
        <begin position="6"/>
        <end position="98"/>
    </location>
</feature>
<dbReference type="InterPro" id="IPR005311">
    <property type="entry name" value="PBP_dimer"/>
</dbReference>
<dbReference type="Proteomes" id="UP000032614">
    <property type="component" value="Chromosome 3"/>
</dbReference>
<reference evidence="4" key="2">
    <citation type="submission" date="2022-08" db="EMBL/GenBank/DDBJ databases">
        <authorList>
            <person name="Kim S.-J."/>
        </authorList>
    </citation>
    <scope>NUCLEOTIDE SEQUENCE</scope>
    <source>
        <strain evidence="4">KJ</strain>
    </source>
</reference>
<organism evidence="4 6">
    <name type="scientific">Paraburkholderia fungorum</name>
    <dbReference type="NCBI Taxonomy" id="134537"/>
    <lineage>
        <taxon>Bacteria</taxon>
        <taxon>Pseudomonadati</taxon>
        <taxon>Pseudomonadota</taxon>
        <taxon>Betaproteobacteria</taxon>
        <taxon>Burkholderiales</taxon>
        <taxon>Burkholderiaceae</taxon>
        <taxon>Paraburkholderia</taxon>
    </lineage>
</organism>